<gene>
    <name evidence="2" type="ORF">Tci_582756</name>
</gene>
<feature type="region of interest" description="Disordered" evidence="1">
    <location>
        <begin position="221"/>
        <end position="399"/>
    </location>
</feature>
<evidence type="ECO:0000313" key="2">
    <source>
        <dbReference type="EMBL" id="GFA10784.1"/>
    </source>
</evidence>
<reference evidence="2" key="1">
    <citation type="journal article" date="2019" name="Sci. Rep.">
        <title>Draft genome of Tanacetum cinerariifolium, the natural source of mosquito coil.</title>
        <authorList>
            <person name="Yamashiro T."/>
            <person name="Shiraishi A."/>
            <person name="Satake H."/>
            <person name="Nakayama K."/>
        </authorList>
    </citation>
    <scope>NUCLEOTIDE SEQUENCE</scope>
</reference>
<dbReference type="EMBL" id="BKCJ010370066">
    <property type="protein sequence ID" value="GFA10784.1"/>
    <property type="molecule type" value="Genomic_DNA"/>
</dbReference>
<proteinExistence type="predicted"/>
<evidence type="ECO:0008006" key="3">
    <source>
        <dbReference type="Google" id="ProtNLM"/>
    </source>
</evidence>
<organism evidence="2">
    <name type="scientific">Tanacetum cinerariifolium</name>
    <name type="common">Dalmatian daisy</name>
    <name type="synonym">Chrysanthemum cinerariifolium</name>
    <dbReference type="NCBI Taxonomy" id="118510"/>
    <lineage>
        <taxon>Eukaryota</taxon>
        <taxon>Viridiplantae</taxon>
        <taxon>Streptophyta</taxon>
        <taxon>Embryophyta</taxon>
        <taxon>Tracheophyta</taxon>
        <taxon>Spermatophyta</taxon>
        <taxon>Magnoliopsida</taxon>
        <taxon>eudicotyledons</taxon>
        <taxon>Gunneridae</taxon>
        <taxon>Pentapetalae</taxon>
        <taxon>asterids</taxon>
        <taxon>campanulids</taxon>
        <taxon>Asterales</taxon>
        <taxon>Asteraceae</taxon>
        <taxon>Asteroideae</taxon>
        <taxon>Anthemideae</taxon>
        <taxon>Anthemidinae</taxon>
        <taxon>Tanacetum</taxon>
    </lineage>
</organism>
<protein>
    <recommendedName>
        <fullName evidence="3">Monodehydroascorbate reductase</fullName>
    </recommendedName>
</protein>
<accession>A0A699J5T3</accession>
<feature type="compositionally biased region" description="Acidic residues" evidence="1">
    <location>
        <begin position="373"/>
        <end position="383"/>
    </location>
</feature>
<feature type="compositionally biased region" description="Acidic residues" evidence="1">
    <location>
        <begin position="323"/>
        <end position="343"/>
    </location>
</feature>
<feature type="compositionally biased region" description="Acidic residues" evidence="1">
    <location>
        <begin position="351"/>
        <end position="364"/>
    </location>
</feature>
<sequence length="547" mass="60980">MATTIDQQVALDEAFQVTADVPEIYMQEFWATAKLHHTSIRFKMDTKKSILELEAFREMLHISPRIPSQSFAKLPTKEEILEFLMYLGHSHEIRYLMDVNVNKLYQPWRSFASVINKCLTGKSSGVDSFRLSQAQILWGLYHRRNIDFAYLIWEDFVYQVEHKNTKRSNKMDDVLFSTIKVVSRHQTTQQYGAILSIELTTDVIRNSKAYKEYYAYATGEAAPKPKASARKKKGDSASSTTPPTLTPTTTVVSAPRLSATSKGKQPARATTPFEPTDVERTEAEQLKIILKRIRQETHISQQRGSGTDEGTSSRPGVPNVPSDDSEEELSWNSSDDEDVGGQDEGDKNDESDNGSDEGSDDDNDETVKAGFGSEDESNNEEDQELRLSEEERIQEEEEADELYCDVNINQGRGLQVTQNVEDSHVTLTPVQPDGPPESSSVSSFVTSMLNPTSDVGVKSIFTTASSQIVSLQTPTPIMTPSTIATITTSGDAPIPPTTIPSIILENLPTFNSAFRFDERLRSLETTFSEYRQTNLFVNVVSAIPGIV</sequence>
<comment type="caution">
    <text evidence="2">The sequence shown here is derived from an EMBL/GenBank/DDBJ whole genome shotgun (WGS) entry which is preliminary data.</text>
</comment>
<evidence type="ECO:0000256" key="1">
    <source>
        <dbReference type="SAM" id="MobiDB-lite"/>
    </source>
</evidence>
<feature type="compositionally biased region" description="Polar residues" evidence="1">
    <location>
        <begin position="298"/>
        <end position="314"/>
    </location>
</feature>
<feature type="compositionally biased region" description="Low complexity" evidence="1">
    <location>
        <begin position="236"/>
        <end position="255"/>
    </location>
</feature>
<dbReference type="AlphaFoldDB" id="A0A699J5T3"/>
<name>A0A699J5T3_TANCI</name>